<dbReference type="EMBL" id="LBXN01000064">
    <property type="protein sequence ID" value="KKR31619.1"/>
    <property type="molecule type" value="Genomic_DNA"/>
</dbReference>
<keyword evidence="2" id="KW-1003">Cell membrane</keyword>
<dbReference type="Pfam" id="PF00679">
    <property type="entry name" value="EFG_C"/>
    <property type="match status" value="1"/>
</dbReference>
<accession>A0A0G0PU03</accession>
<feature type="domain" description="GTP-binding protein LepA C-terminal" evidence="13">
    <location>
        <begin position="361"/>
        <end position="465"/>
    </location>
</feature>
<dbReference type="InterPro" id="IPR006297">
    <property type="entry name" value="EF-4"/>
</dbReference>
<reference evidence="14 15" key="1">
    <citation type="journal article" date="2015" name="Nature">
        <title>rRNA introns, odd ribosomes, and small enigmatic genomes across a large radiation of phyla.</title>
        <authorList>
            <person name="Brown C.T."/>
            <person name="Hug L.A."/>
            <person name="Thomas B.C."/>
            <person name="Sharon I."/>
            <person name="Castelle C.J."/>
            <person name="Singh A."/>
            <person name="Wilkins M.J."/>
            <person name="Williams K.H."/>
            <person name="Banfield J.F."/>
        </authorList>
    </citation>
    <scope>NUCLEOTIDE SEQUENCE [LARGE SCALE GENOMIC DNA]</scope>
</reference>
<keyword evidence="7" id="KW-0472">Membrane</keyword>
<comment type="function">
    <text evidence="9">Required for accurate and efficient protein synthesis under certain stress conditions. May act as a fidelity factor of the translation reaction, by catalyzing a one-codon backward translocation of tRNAs on improperly translocated ribosomes. Back-translocation proceeds from a post-translocation (POST) complex to a pre-translocation (PRE) complex, thus giving elongation factor G a second chance to translocate the tRNAs correctly. Binds to ribosomes in a GTP-dependent manner.</text>
</comment>
<dbReference type="HAMAP" id="MF_00071">
    <property type="entry name" value="LepA"/>
    <property type="match status" value="1"/>
</dbReference>
<evidence type="ECO:0000256" key="11">
    <source>
        <dbReference type="ARBA" id="ARBA00066744"/>
    </source>
</evidence>
<evidence type="ECO:0000259" key="12">
    <source>
        <dbReference type="Pfam" id="PF00679"/>
    </source>
</evidence>
<dbReference type="InterPro" id="IPR027417">
    <property type="entry name" value="P-loop_NTPase"/>
</dbReference>
<evidence type="ECO:0000256" key="4">
    <source>
        <dbReference type="ARBA" id="ARBA00022801"/>
    </source>
</evidence>
<evidence type="ECO:0000256" key="2">
    <source>
        <dbReference type="ARBA" id="ARBA00022475"/>
    </source>
</evidence>
<keyword evidence="5" id="KW-0648">Protein biosynthesis</keyword>
<dbReference type="Gene3D" id="3.40.50.300">
    <property type="entry name" value="P-loop containing nucleotide triphosphate hydrolases"/>
    <property type="match status" value="1"/>
</dbReference>
<dbReference type="Gene3D" id="3.30.70.2570">
    <property type="entry name" value="Elongation factor 4, C-terminal domain"/>
    <property type="match status" value="1"/>
</dbReference>
<evidence type="ECO:0000256" key="6">
    <source>
        <dbReference type="ARBA" id="ARBA00023134"/>
    </source>
</evidence>
<dbReference type="AlphaFoldDB" id="A0A0G0PU03"/>
<dbReference type="GO" id="GO:0045727">
    <property type="term" value="P:positive regulation of translation"/>
    <property type="evidence" value="ECO:0007669"/>
    <property type="project" value="TreeGrafter"/>
</dbReference>
<dbReference type="InterPro" id="IPR000640">
    <property type="entry name" value="EFG_V-like"/>
</dbReference>
<dbReference type="Gene3D" id="3.30.70.240">
    <property type="match status" value="1"/>
</dbReference>
<evidence type="ECO:0000256" key="3">
    <source>
        <dbReference type="ARBA" id="ARBA00022741"/>
    </source>
</evidence>
<evidence type="ECO:0000313" key="15">
    <source>
        <dbReference type="Proteomes" id="UP000034539"/>
    </source>
</evidence>
<evidence type="ECO:0000256" key="1">
    <source>
        <dbReference type="ARBA" id="ARBA00005454"/>
    </source>
</evidence>
<dbReference type="GO" id="GO:0003746">
    <property type="term" value="F:translation elongation factor activity"/>
    <property type="evidence" value="ECO:0007669"/>
    <property type="project" value="UniProtKB-KW"/>
</dbReference>
<organism evidence="14 15">
    <name type="scientific">Candidatus Gottesmanbacteria bacterium GW2011_GWC2_39_8</name>
    <dbReference type="NCBI Taxonomy" id="1618450"/>
    <lineage>
        <taxon>Bacteria</taxon>
        <taxon>Candidatus Gottesmaniibacteriota</taxon>
    </lineage>
</organism>
<dbReference type="CDD" id="cd03709">
    <property type="entry name" value="lepA_C"/>
    <property type="match status" value="1"/>
</dbReference>
<dbReference type="PANTHER" id="PTHR43512">
    <property type="entry name" value="TRANSLATION FACTOR GUF1-RELATED"/>
    <property type="match status" value="1"/>
</dbReference>
<evidence type="ECO:0000313" key="14">
    <source>
        <dbReference type="EMBL" id="KKR31619.1"/>
    </source>
</evidence>
<dbReference type="FunFam" id="3.30.70.2570:FF:000001">
    <property type="entry name" value="Translation factor GUF1, mitochondrial"/>
    <property type="match status" value="1"/>
</dbReference>
<feature type="domain" description="Elongation factor EFG" evidence="12">
    <location>
        <begin position="273"/>
        <end position="358"/>
    </location>
</feature>
<dbReference type="EC" id="3.6.5.n1" evidence="11"/>
<dbReference type="InterPro" id="IPR038363">
    <property type="entry name" value="LepA_C_sf"/>
</dbReference>
<dbReference type="Gene3D" id="2.40.30.10">
    <property type="entry name" value="Translation factors"/>
    <property type="match status" value="1"/>
</dbReference>
<evidence type="ECO:0000256" key="8">
    <source>
        <dbReference type="ARBA" id="ARBA00050293"/>
    </source>
</evidence>
<comment type="catalytic activity">
    <reaction evidence="8">
        <text>GTP + H2O = GDP + phosphate + H(+)</text>
        <dbReference type="Rhea" id="RHEA:19669"/>
        <dbReference type="ChEBI" id="CHEBI:15377"/>
        <dbReference type="ChEBI" id="CHEBI:15378"/>
        <dbReference type="ChEBI" id="CHEBI:37565"/>
        <dbReference type="ChEBI" id="CHEBI:43474"/>
        <dbReference type="ChEBI" id="CHEBI:58189"/>
        <dbReference type="EC" id="3.6.5.n1"/>
    </reaction>
</comment>
<keyword evidence="14" id="KW-0251">Elongation factor</keyword>
<evidence type="ECO:0000259" key="13">
    <source>
        <dbReference type="Pfam" id="PF06421"/>
    </source>
</evidence>
<evidence type="ECO:0000256" key="5">
    <source>
        <dbReference type="ARBA" id="ARBA00022917"/>
    </source>
</evidence>
<dbReference type="PATRIC" id="fig|1618450.3.peg.1156"/>
<dbReference type="PANTHER" id="PTHR43512:SF4">
    <property type="entry name" value="TRANSLATION FACTOR GUF1 HOMOLOG, CHLOROPLASTIC"/>
    <property type="match status" value="1"/>
</dbReference>
<dbReference type="SUPFAM" id="SSF54980">
    <property type="entry name" value="EF-G C-terminal domain-like"/>
    <property type="match status" value="2"/>
</dbReference>
<dbReference type="Proteomes" id="UP000034539">
    <property type="component" value="Unassembled WGS sequence"/>
</dbReference>
<comment type="similarity">
    <text evidence="10">Belongs to the GTP-binding elongation factor family. LepA subfamily.</text>
</comment>
<dbReference type="InterPro" id="IPR035647">
    <property type="entry name" value="EFG_III/V"/>
</dbReference>
<dbReference type="InterPro" id="IPR035654">
    <property type="entry name" value="LepA_IV"/>
</dbReference>
<comment type="caution">
    <text evidence="14">The sequence shown here is derived from an EMBL/GenBank/DDBJ whole genome shotgun (WGS) entry which is preliminary data.</text>
</comment>
<keyword evidence="6" id="KW-0342">GTP-binding</keyword>
<dbReference type="GO" id="GO:0043022">
    <property type="term" value="F:ribosome binding"/>
    <property type="evidence" value="ECO:0007669"/>
    <property type="project" value="TreeGrafter"/>
</dbReference>
<dbReference type="InterPro" id="IPR013842">
    <property type="entry name" value="LepA_CTD"/>
</dbReference>
<dbReference type="Pfam" id="PF06421">
    <property type="entry name" value="LepA_C"/>
    <property type="match status" value="1"/>
</dbReference>
<comment type="similarity">
    <text evidence="1">Belongs to the TRAFAC class translation factor GTPase superfamily. Classic translation factor GTPase family. LepA subfamily.</text>
</comment>
<dbReference type="NCBIfam" id="TIGR01393">
    <property type="entry name" value="lepA"/>
    <property type="match status" value="1"/>
</dbReference>
<evidence type="ECO:0000256" key="9">
    <source>
        <dbReference type="ARBA" id="ARBA00057626"/>
    </source>
</evidence>
<dbReference type="GO" id="GO:0005525">
    <property type="term" value="F:GTP binding"/>
    <property type="evidence" value="ECO:0007669"/>
    <property type="project" value="UniProtKB-KW"/>
</dbReference>
<evidence type="ECO:0000256" key="10">
    <source>
        <dbReference type="ARBA" id="ARBA00061052"/>
    </source>
</evidence>
<keyword evidence="3" id="KW-0547">Nucleotide-binding</keyword>
<proteinExistence type="inferred from homology"/>
<sequence>TAKLTETKQSLIDNFGFKEEEILEISAKTGLGVDKVLEAIVERIPPPVKDDKNHIKAMVFSSMYDSHRGVIVFVRVFDGEISLENLRKNYTKLSLPPLEFAASKAQFLPVEIGVFHPAMSQTGILSAGEVGYIATGLKDITQARVGDTIIGTKSETIPFPGYKEPKSMVFLSFFPTENEDYLPLRESLEKLHLSDGSFTFKPHASLALGKGFLCGFLGLLHADIVKERLEREFSLNIITTAPTVEYEITLTNDETFKVRTPEDFPDPSRMKEVKEPIMYTTIYSPSSSVGGIMQLCKDKRGEYINLEYVGDQGKFTYLVPLSEMIVDFFDTLKSISSGYASLDYELYEMRVCEAVKLDIMLNHKVVDAFSQIVVREKVQFVAERLVNKLREVLPRQQFQIPIQAAIGGKVIARADVKSFRKDVTQKLYGGDRTRKDKLLEAQKKGKKRMRQFGDVEIPSEVFFQIYTQK</sequence>
<protein>
    <recommendedName>
        <fullName evidence="11">elongation factor 4</fullName>
        <ecNumber evidence="11">3.6.5.n1</ecNumber>
    </recommendedName>
</protein>
<dbReference type="SUPFAM" id="SSF50447">
    <property type="entry name" value="Translation proteins"/>
    <property type="match status" value="1"/>
</dbReference>
<evidence type="ECO:0000256" key="7">
    <source>
        <dbReference type="ARBA" id="ARBA00023136"/>
    </source>
</evidence>
<keyword evidence="4" id="KW-0378">Hydrolase</keyword>
<dbReference type="GO" id="GO:0016787">
    <property type="term" value="F:hydrolase activity"/>
    <property type="evidence" value="ECO:0007669"/>
    <property type="project" value="UniProtKB-KW"/>
</dbReference>
<gene>
    <name evidence="14" type="ORF">UT63_C0064G0001</name>
</gene>
<dbReference type="FunFam" id="3.30.70.240:FF:000007">
    <property type="entry name" value="Translation factor GUF1, mitochondrial"/>
    <property type="match status" value="1"/>
</dbReference>
<dbReference type="Gene3D" id="3.30.70.870">
    <property type="entry name" value="Elongation Factor G (Translational Gtpase), domain 3"/>
    <property type="match status" value="1"/>
</dbReference>
<dbReference type="InterPro" id="IPR009000">
    <property type="entry name" value="Transl_B-barrel_sf"/>
</dbReference>
<feature type="non-terminal residue" evidence="14">
    <location>
        <position position="1"/>
    </location>
</feature>
<name>A0A0G0PU03_9BACT</name>